<accession>A0A923T6G4</accession>
<dbReference type="RefSeq" id="WP_187464720.1">
    <property type="nucleotide sequence ID" value="NZ_JACSIT010000029.1"/>
</dbReference>
<keyword evidence="1" id="KW-0472">Membrane</keyword>
<feature type="transmembrane region" description="Helical" evidence="1">
    <location>
        <begin position="87"/>
        <end position="108"/>
    </location>
</feature>
<keyword evidence="1" id="KW-1133">Transmembrane helix</keyword>
<evidence type="ECO:0000313" key="3">
    <source>
        <dbReference type="Proteomes" id="UP000650081"/>
    </source>
</evidence>
<protein>
    <submittedName>
        <fullName evidence="2">Tetratricopeptide repeat protein</fullName>
    </submittedName>
</protein>
<name>A0A923T6G4_9BACT</name>
<dbReference type="Pfam" id="PF13432">
    <property type="entry name" value="TPR_16"/>
    <property type="match status" value="1"/>
</dbReference>
<dbReference type="InterPro" id="IPR011990">
    <property type="entry name" value="TPR-like_helical_dom_sf"/>
</dbReference>
<proteinExistence type="predicted"/>
<comment type="caution">
    <text evidence="2">The sequence shown here is derived from an EMBL/GenBank/DDBJ whole genome shotgun (WGS) entry which is preliminary data.</text>
</comment>
<dbReference type="EMBL" id="JACSIT010000029">
    <property type="protein sequence ID" value="MBC6992576.1"/>
    <property type="molecule type" value="Genomic_DNA"/>
</dbReference>
<dbReference type="AlphaFoldDB" id="A0A923T6G4"/>
<dbReference type="Gene3D" id="1.25.40.10">
    <property type="entry name" value="Tetratricopeptide repeat domain"/>
    <property type="match status" value="1"/>
</dbReference>
<gene>
    <name evidence="2" type="ORF">H9S92_00225</name>
</gene>
<evidence type="ECO:0000256" key="1">
    <source>
        <dbReference type="SAM" id="Phobius"/>
    </source>
</evidence>
<evidence type="ECO:0000313" key="2">
    <source>
        <dbReference type="EMBL" id="MBC6992576.1"/>
    </source>
</evidence>
<keyword evidence="1" id="KW-0812">Transmembrane</keyword>
<reference evidence="2" key="1">
    <citation type="submission" date="2020-08" db="EMBL/GenBank/DDBJ databases">
        <title>Lewinella bacteria from marine environments.</title>
        <authorList>
            <person name="Zhong Y."/>
        </authorList>
    </citation>
    <scope>NUCLEOTIDE SEQUENCE</scope>
    <source>
        <strain evidence="2">KCTC 42187</strain>
    </source>
</reference>
<dbReference type="SUPFAM" id="SSF48452">
    <property type="entry name" value="TPR-like"/>
    <property type="match status" value="1"/>
</dbReference>
<organism evidence="2 3">
    <name type="scientific">Neolewinella lacunae</name>
    <dbReference type="NCBI Taxonomy" id="1517758"/>
    <lineage>
        <taxon>Bacteria</taxon>
        <taxon>Pseudomonadati</taxon>
        <taxon>Bacteroidota</taxon>
        <taxon>Saprospiria</taxon>
        <taxon>Saprospirales</taxon>
        <taxon>Lewinellaceae</taxon>
        <taxon>Neolewinella</taxon>
    </lineage>
</organism>
<dbReference type="Proteomes" id="UP000650081">
    <property type="component" value="Unassembled WGS sequence"/>
</dbReference>
<sequence length="245" mass="26718">MTNEENYLRIEAYLQGELDATERAAVEALAERDADFARALAERRALASHLRAEAGADALRFTLADLGAKYFPSEAKTARLPRPRRQWLALAAVAVVVLVLTLGGIAWWPAGAANYADFARHEPLALVERGAADQLPSRAEAAYNAGEFEQAIPLLESYLEEHPADERARLALGVSLLERNRDQEAVDIFTAIAAGKSSLAAYGNWYLALAAVKRGESAAAEAFLRRIPTSESYLKAQVERLRAAL</sequence>
<keyword evidence="3" id="KW-1185">Reference proteome</keyword>